<protein>
    <submittedName>
        <fullName evidence="2">Nucleoside-diphosphate-sugar epimerase</fullName>
    </submittedName>
</protein>
<gene>
    <name evidence="2" type="ORF">JOM49_005756</name>
</gene>
<name>A0ABS4PXS9_9PSEU</name>
<accession>A0ABS4PXS9</accession>
<dbReference type="InterPro" id="IPR001509">
    <property type="entry name" value="Epimerase_deHydtase"/>
</dbReference>
<sequence length="280" mass="28041">MSPPLVVVLGASGFVGARLVRMLARCPVRIRAVGPARPVPAAAGAIDGADVVVHLAARTATGGWDDDGNALAERADVGLVRALVAAVRPGRAPVVVSTSTAGVPGGSAHGRHRPAAELALAAATRAGRVRGISLRLPSVYGTADGPGMVARMVRRAIAGQPLVLRGEAAERDLLHVDDVVTALLAAIAHADALAGRHWAVGTGTPVRVAELSAAIAAAVAEHRGRAPVPVVVAEPPAPADDHRGAVADPVAFHAVTGWVARVPLAAGLADVVGCALLDSV</sequence>
<dbReference type="InterPro" id="IPR036291">
    <property type="entry name" value="NAD(P)-bd_dom_sf"/>
</dbReference>
<organism evidence="2 3">
    <name type="scientific">Amycolatopsis magusensis</name>
    <dbReference type="NCBI Taxonomy" id="882444"/>
    <lineage>
        <taxon>Bacteria</taxon>
        <taxon>Bacillati</taxon>
        <taxon>Actinomycetota</taxon>
        <taxon>Actinomycetes</taxon>
        <taxon>Pseudonocardiales</taxon>
        <taxon>Pseudonocardiaceae</taxon>
        <taxon>Amycolatopsis</taxon>
    </lineage>
</organism>
<dbReference type="Proteomes" id="UP000741013">
    <property type="component" value="Unassembled WGS sequence"/>
</dbReference>
<reference evidence="2 3" key="1">
    <citation type="submission" date="2021-03" db="EMBL/GenBank/DDBJ databases">
        <title>Sequencing the genomes of 1000 actinobacteria strains.</title>
        <authorList>
            <person name="Klenk H.-P."/>
        </authorList>
    </citation>
    <scope>NUCLEOTIDE SEQUENCE [LARGE SCALE GENOMIC DNA]</scope>
    <source>
        <strain evidence="2 3">DSM 45510</strain>
    </source>
</reference>
<evidence type="ECO:0000313" key="2">
    <source>
        <dbReference type="EMBL" id="MBP2184230.1"/>
    </source>
</evidence>
<evidence type="ECO:0000313" key="3">
    <source>
        <dbReference type="Proteomes" id="UP000741013"/>
    </source>
</evidence>
<dbReference type="PANTHER" id="PTHR43245:SF13">
    <property type="entry name" value="UDP-D-APIOSE_UDP-D-XYLOSE SYNTHASE 2"/>
    <property type="match status" value="1"/>
</dbReference>
<dbReference type="Gene3D" id="3.40.50.720">
    <property type="entry name" value="NAD(P)-binding Rossmann-like Domain"/>
    <property type="match status" value="1"/>
</dbReference>
<dbReference type="InterPro" id="IPR050177">
    <property type="entry name" value="Lipid_A_modif_metabolic_enz"/>
</dbReference>
<keyword evidence="3" id="KW-1185">Reference proteome</keyword>
<comment type="caution">
    <text evidence="2">The sequence shown here is derived from an EMBL/GenBank/DDBJ whole genome shotgun (WGS) entry which is preliminary data.</text>
</comment>
<feature type="domain" description="NAD-dependent epimerase/dehydratase" evidence="1">
    <location>
        <begin position="6"/>
        <end position="201"/>
    </location>
</feature>
<dbReference type="RefSeq" id="WP_209667278.1">
    <property type="nucleotide sequence ID" value="NZ_JAGGMS010000001.1"/>
</dbReference>
<dbReference type="PANTHER" id="PTHR43245">
    <property type="entry name" value="BIFUNCTIONAL POLYMYXIN RESISTANCE PROTEIN ARNA"/>
    <property type="match status" value="1"/>
</dbReference>
<dbReference type="SUPFAM" id="SSF51735">
    <property type="entry name" value="NAD(P)-binding Rossmann-fold domains"/>
    <property type="match status" value="1"/>
</dbReference>
<proteinExistence type="predicted"/>
<dbReference type="Pfam" id="PF01370">
    <property type="entry name" value="Epimerase"/>
    <property type="match status" value="1"/>
</dbReference>
<dbReference type="EMBL" id="JAGGMS010000001">
    <property type="protein sequence ID" value="MBP2184230.1"/>
    <property type="molecule type" value="Genomic_DNA"/>
</dbReference>
<evidence type="ECO:0000259" key="1">
    <source>
        <dbReference type="Pfam" id="PF01370"/>
    </source>
</evidence>